<name>A0A221KJH8_VITFI</name>
<gene>
    <name evidence="1" type="ORF">VITFI_CDS3250</name>
</gene>
<accession>A0A221KJH8</accession>
<proteinExistence type="predicted"/>
<sequence length="61" mass="6241">MAAPAPAPSAAPTTSRTVYAVAITINRGREEAVEMASQDDAQALVAMLRRLESDAARVGGG</sequence>
<evidence type="ECO:0000313" key="2">
    <source>
        <dbReference type="Proteomes" id="UP000199729"/>
    </source>
</evidence>
<reference evidence="1 2" key="1">
    <citation type="submission" date="2017-07" db="EMBL/GenBank/DDBJ databases">
        <title>Complete Genome Sequence of the cosmetic ferment Vitreoscilla filiformis (ATCC15551).</title>
        <authorList>
            <person name="Contreras S."/>
            <person name="Sagory-Zalkind P."/>
            <person name="Blanquart H."/>
            <person name="Iltis A."/>
            <person name="Morand S.C."/>
        </authorList>
    </citation>
    <scope>NUCLEOTIDE SEQUENCE [LARGE SCALE GENOMIC DNA]</scope>
    <source>
        <strain evidence="1 2">ATCC 15551</strain>
    </source>
</reference>
<dbReference type="Proteomes" id="UP000199729">
    <property type="component" value="Chromosome"/>
</dbReference>
<organism evidence="1 2">
    <name type="scientific">Vitreoscilla filiformis</name>
    <dbReference type="NCBI Taxonomy" id="63"/>
    <lineage>
        <taxon>Bacteria</taxon>
        <taxon>Pseudomonadati</taxon>
        <taxon>Pseudomonadota</taxon>
        <taxon>Betaproteobacteria</taxon>
        <taxon>Neisseriales</taxon>
        <taxon>Neisseriaceae</taxon>
        <taxon>Vitreoscilla</taxon>
    </lineage>
</organism>
<dbReference type="EMBL" id="CP022423">
    <property type="protein sequence ID" value="ASM79027.1"/>
    <property type="molecule type" value="Genomic_DNA"/>
</dbReference>
<evidence type="ECO:0000313" key="1">
    <source>
        <dbReference type="EMBL" id="ASM79027.1"/>
    </source>
</evidence>
<dbReference type="AlphaFoldDB" id="A0A221KJH8"/>
<protein>
    <submittedName>
        <fullName evidence="1">Uncharacterized protein</fullName>
    </submittedName>
</protein>
<dbReference type="KEGG" id="vff:VITFI_CDS3250"/>
<keyword evidence="2" id="KW-1185">Reference proteome</keyword>